<dbReference type="Proteomes" id="UP000224006">
    <property type="component" value="Chromosome I"/>
</dbReference>
<feature type="compositionally biased region" description="Basic and acidic residues" evidence="1">
    <location>
        <begin position="846"/>
        <end position="863"/>
    </location>
</feature>
<evidence type="ECO:0000256" key="2">
    <source>
        <dbReference type="SAM" id="SignalP"/>
    </source>
</evidence>
<feature type="compositionally biased region" description="Basic and acidic residues" evidence="1">
    <location>
        <begin position="881"/>
        <end position="891"/>
    </location>
</feature>
<protein>
    <recommendedName>
        <fullName evidence="5">Transmembrane protein</fullName>
    </recommendedName>
</protein>
<dbReference type="OrthoDB" id="10428615at2759"/>
<dbReference type="GeneID" id="40305176"/>
<gene>
    <name evidence="3" type="ORF">BESB_001130</name>
</gene>
<evidence type="ECO:0000313" key="4">
    <source>
        <dbReference type="Proteomes" id="UP000224006"/>
    </source>
</evidence>
<accession>A0A2A9MMT0</accession>
<feature type="region of interest" description="Disordered" evidence="1">
    <location>
        <begin position="735"/>
        <end position="891"/>
    </location>
</feature>
<feature type="chain" id="PRO_5013083544" description="Transmembrane protein" evidence="2">
    <location>
        <begin position="26"/>
        <end position="891"/>
    </location>
</feature>
<feature type="compositionally biased region" description="Basic and acidic residues" evidence="1">
    <location>
        <begin position="817"/>
        <end position="832"/>
    </location>
</feature>
<feature type="compositionally biased region" description="Basic and acidic residues" evidence="1">
    <location>
        <begin position="516"/>
        <end position="574"/>
    </location>
</feature>
<feature type="compositionally biased region" description="Basic and acidic residues" evidence="1">
    <location>
        <begin position="485"/>
        <end position="499"/>
    </location>
</feature>
<feature type="compositionally biased region" description="Polar residues" evidence="1">
    <location>
        <begin position="234"/>
        <end position="243"/>
    </location>
</feature>
<dbReference type="AlphaFoldDB" id="A0A2A9MMT0"/>
<dbReference type="PROSITE" id="PS51257">
    <property type="entry name" value="PROKAR_LIPOPROTEIN"/>
    <property type="match status" value="1"/>
</dbReference>
<proteinExistence type="predicted"/>
<evidence type="ECO:0000313" key="3">
    <source>
        <dbReference type="EMBL" id="PFH37771.1"/>
    </source>
</evidence>
<feature type="region of interest" description="Disordered" evidence="1">
    <location>
        <begin position="653"/>
        <end position="679"/>
    </location>
</feature>
<feature type="region of interest" description="Disordered" evidence="1">
    <location>
        <begin position="447"/>
        <end position="617"/>
    </location>
</feature>
<keyword evidence="4" id="KW-1185">Reference proteome</keyword>
<feature type="compositionally biased region" description="Basic and acidic residues" evidence="1">
    <location>
        <begin position="102"/>
        <end position="117"/>
    </location>
</feature>
<name>A0A2A9MMT0_BESBE</name>
<feature type="region of interest" description="Disordered" evidence="1">
    <location>
        <begin position="96"/>
        <end position="122"/>
    </location>
</feature>
<evidence type="ECO:0000256" key="1">
    <source>
        <dbReference type="SAM" id="MobiDB-lite"/>
    </source>
</evidence>
<keyword evidence="2" id="KW-0732">Signal</keyword>
<reference evidence="3 4" key="1">
    <citation type="submission" date="2017-09" db="EMBL/GenBank/DDBJ databases">
        <title>Genome sequencing of Besnoitia besnoiti strain Bb-Ger1.</title>
        <authorList>
            <person name="Schares G."/>
            <person name="Venepally P."/>
            <person name="Lorenzi H.A."/>
        </authorList>
    </citation>
    <scope>NUCLEOTIDE SEQUENCE [LARGE SCALE GENOMIC DNA]</scope>
    <source>
        <strain evidence="3 4">Bb-Ger1</strain>
    </source>
</reference>
<feature type="region of interest" description="Disordered" evidence="1">
    <location>
        <begin position="227"/>
        <end position="250"/>
    </location>
</feature>
<dbReference type="VEuPathDB" id="ToxoDB:BESB_001130"/>
<comment type="caution">
    <text evidence="3">The sequence shown here is derived from an EMBL/GenBank/DDBJ whole genome shotgun (WGS) entry which is preliminary data.</text>
</comment>
<dbReference type="RefSeq" id="XP_029221780.1">
    <property type="nucleotide sequence ID" value="XM_029358868.1"/>
</dbReference>
<feature type="compositionally biased region" description="Low complexity" evidence="1">
    <location>
        <begin position="577"/>
        <end position="613"/>
    </location>
</feature>
<sequence>MERLLRLFFFFFSFCFLYSCGKTAALHVDAWAPLRALQWGTPHRDFFPSVHGRQPRLSTPPFSVASLSSSSPCKDLAARPRAASVTFSSPRSVASSLLSRRKPGDVESARRPPEVSKKCPPLFDSRFGGPASPAVTSSPRVCPPAPLSSSASSLFSACITPLWRSLQEAARKRLKTRCDASVPPPGGLSRRVNLFLPRFPLRPRRAAFFSSMSSAAPVASPLRCRASPGRETLRQPQTASETPVQGLRGEVGPRRRASLGAFFASFLIANQSRPLLRFLSSLTLFALPVEPPSRLSCVARAPPPPSVASSCGFSAFSPLSVSSAACCSARFAGAGARVGRGGSLGEDFEDAEDCEGDGGAEDDAELRWSGQRRFVDPLRDAVDGTETAAEKEQANLFSPDVFFEFFGSLEDDDRLAAQAAQAMSRKKRLRKHFEAMLDYGRRARASVNRSNLNSKQQEDLKRGRAAESQASANSIEEDSSSARDGNGEKKLANQDERASRQARARSAPGATGISADEQRGGQRERRDGDRARDAKDRRRLVAEEATEKKEFHPASEGREDTSHTTGHAREREEAETTPESATAASRGPPASASSSLPSSSAASASPSTESEPAWLAQHELQATRFMRQAPMDEWRETLRVGEREVTLVSQAWGRSRRAGAGAPAEETVGTCGDDEEDEDLPAVVRAPNRDAWLEEVWIEGDDAPVSMESLSGDFFGDRAGWQSYRRTVEEVEREMEAAEESDDSLFAAALSDMREKDDEIARLLQSRRVPQPQDQEKQTQGAGSHAEGSERGDENKENLIEKGEPTRSEFSGDDEPSPIHDEQTTGRDERRQQPQQTRAAAEGSEGDQREEEKADEAQRENAEANRSVWHAVAQNAESDDSEKPSDDFWET</sequence>
<dbReference type="KEGG" id="bbes:BESB_001130"/>
<feature type="signal peptide" evidence="2">
    <location>
        <begin position="1"/>
        <end position="25"/>
    </location>
</feature>
<organism evidence="3 4">
    <name type="scientific">Besnoitia besnoiti</name>
    <name type="common">Apicomplexan protozoan</name>
    <dbReference type="NCBI Taxonomy" id="94643"/>
    <lineage>
        <taxon>Eukaryota</taxon>
        <taxon>Sar</taxon>
        <taxon>Alveolata</taxon>
        <taxon>Apicomplexa</taxon>
        <taxon>Conoidasida</taxon>
        <taxon>Coccidia</taxon>
        <taxon>Eucoccidiorida</taxon>
        <taxon>Eimeriorina</taxon>
        <taxon>Sarcocystidae</taxon>
        <taxon>Besnoitia</taxon>
    </lineage>
</organism>
<feature type="compositionally biased region" description="Basic and acidic residues" evidence="1">
    <location>
        <begin position="456"/>
        <end position="465"/>
    </location>
</feature>
<dbReference type="EMBL" id="NWUJ01000001">
    <property type="protein sequence ID" value="PFH37771.1"/>
    <property type="molecule type" value="Genomic_DNA"/>
</dbReference>
<feature type="compositionally biased region" description="Basic and acidic residues" evidence="1">
    <location>
        <begin position="752"/>
        <end position="761"/>
    </location>
</feature>
<evidence type="ECO:0008006" key="5">
    <source>
        <dbReference type="Google" id="ProtNLM"/>
    </source>
</evidence>
<feature type="compositionally biased region" description="Basic and acidic residues" evidence="1">
    <location>
        <begin position="787"/>
        <end position="807"/>
    </location>
</feature>